<comment type="caution">
    <text evidence="1">The sequence shown here is derived from an EMBL/GenBank/DDBJ whole genome shotgun (WGS) entry which is preliminary data.</text>
</comment>
<dbReference type="RefSeq" id="WP_165120261.1">
    <property type="nucleotide sequence ID" value="NZ_JAAKZG010000011.1"/>
</dbReference>
<evidence type="ECO:0000313" key="2">
    <source>
        <dbReference type="Proteomes" id="UP000481252"/>
    </source>
</evidence>
<reference evidence="1 2" key="1">
    <citation type="submission" date="2020-02" db="EMBL/GenBank/DDBJ databases">
        <title>Genome sequence of the type strain CGMCC 1.15528 of Mesorhizobium zhangyense.</title>
        <authorList>
            <person name="Gao J."/>
            <person name="Sun J."/>
        </authorList>
    </citation>
    <scope>NUCLEOTIDE SEQUENCE [LARGE SCALE GENOMIC DNA]</scope>
    <source>
        <strain evidence="1 2">CGMCC 1.15528</strain>
    </source>
</reference>
<dbReference type="AlphaFoldDB" id="A0A7C9VEA8"/>
<protein>
    <recommendedName>
        <fullName evidence="3">YunG</fullName>
    </recommendedName>
</protein>
<sequence>MSAFKTPDQLYEKLKAAWSSESSGVWSLDNPARGQCSVTSLVVQDAFGGEILKTWTKGGTHFYNMIDGVRWDLTVSQFDYPIPFEDLPSNRDEAMADTSPRQYEALKARLQM</sequence>
<dbReference type="EMBL" id="JAAKZG010000011">
    <property type="protein sequence ID" value="NGN43867.1"/>
    <property type="molecule type" value="Genomic_DNA"/>
</dbReference>
<keyword evidence="2" id="KW-1185">Reference proteome</keyword>
<evidence type="ECO:0008006" key="3">
    <source>
        <dbReference type="Google" id="ProtNLM"/>
    </source>
</evidence>
<proteinExistence type="predicted"/>
<accession>A0A7C9VEA8</accession>
<name>A0A7C9VEA8_9HYPH</name>
<dbReference type="Proteomes" id="UP000481252">
    <property type="component" value="Unassembled WGS sequence"/>
</dbReference>
<gene>
    <name evidence="1" type="ORF">G6N74_22640</name>
</gene>
<evidence type="ECO:0000313" key="1">
    <source>
        <dbReference type="EMBL" id="NGN43867.1"/>
    </source>
</evidence>
<organism evidence="1 2">
    <name type="scientific">Mesorhizobium zhangyense</name>
    <dbReference type="NCBI Taxonomy" id="1776730"/>
    <lineage>
        <taxon>Bacteria</taxon>
        <taxon>Pseudomonadati</taxon>
        <taxon>Pseudomonadota</taxon>
        <taxon>Alphaproteobacteria</taxon>
        <taxon>Hyphomicrobiales</taxon>
        <taxon>Phyllobacteriaceae</taxon>
        <taxon>Mesorhizobium</taxon>
    </lineage>
</organism>
<dbReference type="Pfam" id="PF24585">
    <property type="entry name" value="YunG"/>
    <property type="match status" value="1"/>
</dbReference>
<dbReference type="InterPro" id="IPR056238">
    <property type="entry name" value="YunG-like"/>
</dbReference>